<name>A0ABQ6NHS6_9BACL</name>
<evidence type="ECO:0000256" key="1">
    <source>
        <dbReference type="SAM" id="Coils"/>
    </source>
</evidence>
<protein>
    <submittedName>
        <fullName evidence="4">Membrane protein</fullName>
    </submittedName>
</protein>
<feature type="transmembrane region" description="Helical" evidence="3">
    <location>
        <begin position="389"/>
        <end position="407"/>
    </location>
</feature>
<evidence type="ECO:0000313" key="5">
    <source>
        <dbReference type="Proteomes" id="UP001285921"/>
    </source>
</evidence>
<feature type="transmembrane region" description="Helical" evidence="3">
    <location>
        <begin position="158"/>
        <end position="179"/>
    </location>
</feature>
<keyword evidence="3" id="KW-0812">Transmembrane</keyword>
<feature type="transmembrane region" description="Helical" evidence="3">
    <location>
        <begin position="506"/>
        <end position="523"/>
    </location>
</feature>
<feature type="transmembrane region" description="Helical" evidence="3">
    <location>
        <begin position="208"/>
        <end position="228"/>
    </location>
</feature>
<feature type="transmembrane region" description="Helical" evidence="3">
    <location>
        <begin position="478"/>
        <end position="499"/>
    </location>
</feature>
<feature type="transmembrane region" description="Helical" evidence="3">
    <location>
        <begin position="341"/>
        <end position="359"/>
    </location>
</feature>
<keyword evidence="3" id="KW-1133">Transmembrane helix</keyword>
<feature type="transmembrane region" description="Helical" evidence="3">
    <location>
        <begin position="99"/>
        <end position="120"/>
    </location>
</feature>
<feature type="transmembrane region" description="Helical" evidence="3">
    <location>
        <begin position="132"/>
        <end position="152"/>
    </location>
</feature>
<reference evidence="4 5" key="1">
    <citation type="submission" date="2023-05" db="EMBL/GenBank/DDBJ databases">
        <title>Draft genome of Paenibacillus sp. CCS26.</title>
        <authorList>
            <person name="Akita H."/>
            <person name="Shinto Y."/>
            <person name="Kimura Z."/>
        </authorList>
    </citation>
    <scope>NUCLEOTIDE SEQUENCE [LARGE SCALE GENOMIC DNA]</scope>
    <source>
        <strain evidence="4 5">CCS26</strain>
    </source>
</reference>
<evidence type="ECO:0000256" key="2">
    <source>
        <dbReference type="SAM" id="MobiDB-lite"/>
    </source>
</evidence>
<evidence type="ECO:0000313" key="4">
    <source>
        <dbReference type="EMBL" id="GMK43742.1"/>
    </source>
</evidence>
<feature type="region of interest" description="Disordered" evidence="2">
    <location>
        <begin position="35"/>
        <end position="55"/>
    </location>
</feature>
<dbReference type="RefSeq" id="WP_317978948.1">
    <property type="nucleotide sequence ID" value="NZ_BTCL01000002.1"/>
</dbReference>
<feature type="transmembrane region" description="Helical" evidence="3">
    <location>
        <begin position="71"/>
        <end position="93"/>
    </location>
</feature>
<sequence>MELDDRVSRLEARITELEKEITALKQGRQSLYKTYSPPVRTENSPKAPYAPVGNPVQKHEIKKEKPDWEHLIARVWLPRIFLFVLLIGIIWGFKAAVDGGFLTETMRCILGYAACGAFIFAGFRQQKAKRPLLAQVLFGGSIGIGMLTTFAAHGLYDLMSVPVAFMIHILFVIAGVAFSHSLRSQPLAMLASAAGVLTPFLLNSDHPSVVFFVVYEALLFIGFMIFALTRKYVALFYQSFVLLQIAFAIYELIADGNEKIVAIGILAQQLALLLSIFAKTGLIRHQLRLLVPSFGLTALWFKLSYSDLTFNAAMLALFAVYALIAFRFLKKQKEEHKGTAPYALTVASYALLFGLSNFLPTESVPVVLLIEGAAALWLGFVVKSLMQQINGIVIYLIGCILGLDTALGLMDSIISMETLIWIVLLATLGCLIRMVSHYGIGKSTKEAMLVLWYGIGLALLTFLTEITNVCTKDLSTNAQHLIVSGVWVVYSVAVIGYGLKKQIKKARLTGLALLFLTLMKVIFMDLPSVSLLAKAVLFMGLGFIGILLSRFFYKKE</sequence>
<feature type="transmembrane region" description="Helical" evidence="3">
    <location>
        <begin position="413"/>
        <end position="435"/>
    </location>
</feature>
<feature type="transmembrane region" description="Helical" evidence="3">
    <location>
        <begin position="235"/>
        <end position="254"/>
    </location>
</feature>
<organism evidence="4 5">
    <name type="scientific">Paenibacillus glycanilyticus</name>
    <dbReference type="NCBI Taxonomy" id="126569"/>
    <lineage>
        <taxon>Bacteria</taxon>
        <taxon>Bacillati</taxon>
        <taxon>Bacillota</taxon>
        <taxon>Bacilli</taxon>
        <taxon>Bacillales</taxon>
        <taxon>Paenibacillaceae</taxon>
        <taxon>Paenibacillus</taxon>
    </lineage>
</organism>
<dbReference type="Proteomes" id="UP001285921">
    <property type="component" value="Unassembled WGS sequence"/>
</dbReference>
<proteinExistence type="predicted"/>
<keyword evidence="1" id="KW-0175">Coiled coil</keyword>
<feature type="transmembrane region" description="Helical" evidence="3">
    <location>
        <begin position="535"/>
        <end position="553"/>
    </location>
</feature>
<keyword evidence="3" id="KW-0472">Membrane</keyword>
<feature type="transmembrane region" description="Helical" evidence="3">
    <location>
        <begin position="260"/>
        <end position="278"/>
    </location>
</feature>
<gene>
    <name evidence="4" type="ORF">PghCCS26_08690</name>
</gene>
<accession>A0ABQ6NHS6</accession>
<feature type="transmembrane region" description="Helical" evidence="3">
    <location>
        <begin position="447"/>
        <end position="466"/>
    </location>
</feature>
<keyword evidence="5" id="KW-1185">Reference proteome</keyword>
<evidence type="ECO:0000256" key="3">
    <source>
        <dbReference type="SAM" id="Phobius"/>
    </source>
</evidence>
<dbReference type="Pfam" id="PF10101">
    <property type="entry name" value="DUF2339"/>
    <property type="match status" value="1"/>
</dbReference>
<feature type="transmembrane region" description="Helical" evidence="3">
    <location>
        <begin position="365"/>
        <end position="382"/>
    </location>
</feature>
<dbReference type="EMBL" id="BTCL01000002">
    <property type="protein sequence ID" value="GMK43742.1"/>
    <property type="molecule type" value="Genomic_DNA"/>
</dbReference>
<dbReference type="InterPro" id="IPR019286">
    <property type="entry name" value="DUF2339_TM"/>
</dbReference>
<dbReference type="PANTHER" id="PTHR38434">
    <property type="entry name" value="BLL2549 PROTEIN"/>
    <property type="match status" value="1"/>
</dbReference>
<comment type="caution">
    <text evidence="4">The sequence shown here is derived from an EMBL/GenBank/DDBJ whole genome shotgun (WGS) entry which is preliminary data.</text>
</comment>
<dbReference type="PANTHER" id="PTHR38434:SF1">
    <property type="entry name" value="BLL2549 PROTEIN"/>
    <property type="match status" value="1"/>
</dbReference>
<feature type="coiled-coil region" evidence="1">
    <location>
        <begin position="7"/>
        <end position="34"/>
    </location>
</feature>
<feature type="transmembrane region" description="Helical" evidence="3">
    <location>
        <begin position="309"/>
        <end position="329"/>
    </location>
</feature>